<dbReference type="InterPro" id="IPR043597">
    <property type="entry name" value="TPH_dom"/>
</dbReference>
<reference evidence="16 17" key="1">
    <citation type="journal article" date="2021" name="Sci. Rep.">
        <title>The genome of the diatom Chaetoceros tenuissimus carries an ancient integrated fragment of an extant virus.</title>
        <authorList>
            <person name="Hongo Y."/>
            <person name="Kimura K."/>
            <person name="Takaki Y."/>
            <person name="Yoshida Y."/>
            <person name="Baba S."/>
            <person name="Kobayashi G."/>
            <person name="Nagasaki K."/>
            <person name="Hano T."/>
            <person name="Tomaru Y."/>
        </authorList>
    </citation>
    <scope>NUCLEOTIDE SEQUENCE [LARGE SCALE GENOMIC DNA]</scope>
    <source>
        <strain evidence="16 17">NIES-3715</strain>
    </source>
</reference>
<evidence type="ECO:0000256" key="3">
    <source>
        <dbReference type="ARBA" id="ARBA00009158"/>
    </source>
</evidence>
<evidence type="ECO:0000256" key="2">
    <source>
        <dbReference type="ARBA" id="ARBA00004611"/>
    </source>
</evidence>
<evidence type="ECO:0000256" key="5">
    <source>
        <dbReference type="ARBA" id="ARBA00022490"/>
    </source>
</evidence>
<comment type="function">
    <text evidence="13">Microtubule inner protein (MIP) part of the dynein-decorated doublet microtubules (DMTs) in cilia axoneme, which is required for motile cilia beating. May play a role in the control of meiotic division and germ cell differentiation through regulation of pairing and recombination during meiosis. Required for sperm flagella assembly. May play a role in the assembly and function of the outer dynein arm-docking complex (ODA-DC). ODA-DC mediates outer dynein arms (ODA) binding onto the axonemal doublet microtubules.</text>
</comment>
<comment type="subcellular location">
    <subcellularLocation>
        <location evidence="2">Cytoplasm</location>
        <location evidence="2">Cytoskeleton</location>
        <location evidence="2">Flagellum axoneme</location>
    </subcellularLocation>
    <subcellularLocation>
        <location evidence="1">Nucleus</location>
    </subcellularLocation>
</comment>
<evidence type="ECO:0000259" key="15">
    <source>
        <dbReference type="Pfam" id="PF13868"/>
    </source>
</evidence>
<evidence type="ECO:0000256" key="7">
    <source>
        <dbReference type="ARBA" id="ARBA00023054"/>
    </source>
</evidence>
<dbReference type="EMBL" id="BLLK01000047">
    <property type="protein sequence ID" value="GFH54341.1"/>
    <property type="molecule type" value="Genomic_DNA"/>
</dbReference>
<dbReference type="Proteomes" id="UP001054902">
    <property type="component" value="Unassembled WGS sequence"/>
</dbReference>
<dbReference type="Pfam" id="PF13868">
    <property type="entry name" value="TPH"/>
    <property type="match status" value="1"/>
</dbReference>
<keyword evidence="6" id="KW-0282">Flagellum</keyword>
<feature type="compositionally biased region" description="Basic and acidic residues" evidence="14">
    <location>
        <begin position="250"/>
        <end position="261"/>
    </location>
</feature>
<feature type="compositionally biased region" description="Basic and acidic residues" evidence="14">
    <location>
        <begin position="271"/>
        <end position="288"/>
    </location>
</feature>
<protein>
    <recommendedName>
        <fullName evidence="4">Meiosis-specific nuclear structural protein 1</fullName>
    </recommendedName>
</protein>
<evidence type="ECO:0000313" key="17">
    <source>
        <dbReference type="Proteomes" id="UP001054902"/>
    </source>
</evidence>
<dbReference type="PANTHER" id="PTHR19265">
    <property type="entry name" value="MEIOSIS-SPECIFIC NUCLEAR STRUCTURAL PROTEIN 1"/>
    <property type="match status" value="1"/>
</dbReference>
<evidence type="ECO:0000256" key="12">
    <source>
        <dbReference type="ARBA" id="ARBA00023273"/>
    </source>
</evidence>
<comment type="similarity">
    <text evidence="3">Belongs to the MNS1 family.</text>
</comment>
<proteinExistence type="inferred from homology"/>
<comment type="caution">
    <text evidence="16">The sequence shown here is derived from an EMBL/GenBank/DDBJ whole genome shotgun (WGS) entry which is preliminary data.</text>
</comment>
<evidence type="ECO:0000256" key="1">
    <source>
        <dbReference type="ARBA" id="ARBA00004123"/>
    </source>
</evidence>
<evidence type="ECO:0000256" key="6">
    <source>
        <dbReference type="ARBA" id="ARBA00022846"/>
    </source>
</evidence>
<feature type="region of interest" description="Disordered" evidence="14">
    <location>
        <begin position="321"/>
        <end position="350"/>
    </location>
</feature>
<keyword evidence="11" id="KW-0469">Meiosis</keyword>
<keyword evidence="7" id="KW-0175">Coiled coil</keyword>
<feature type="region of interest" description="Disordered" evidence="14">
    <location>
        <begin position="250"/>
        <end position="288"/>
    </location>
</feature>
<evidence type="ECO:0000313" key="16">
    <source>
        <dbReference type="EMBL" id="GFH54341.1"/>
    </source>
</evidence>
<gene>
    <name evidence="16" type="ORF">CTEN210_10817</name>
</gene>
<dbReference type="InterPro" id="IPR026504">
    <property type="entry name" value="MNS1"/>
</dbReference>
<feature type="domain" description="Trichohyalin-plectin-homology" evidence="15">
    <location>
        <begin position="108"/>
        <end position="457"/>
    </location>
</feature>
<feature type="compositionally biased region" description="Basic and acidic residues" evidence="14">
    <location>
        <begin position="321"/>
        <end position="344"/>
    </location>
</feature>
<keyword evidence="8" id="KW-0969">Cilium</keyword>
<evidence type="ECO:0000256" key="9">
    <source>
        <dbReference type="ARBA" id="ARBA00023212"/>
    </source>
</evidence>
<evidence type="ECO:0000256" key="13">
    <source>
        <dbReference type="ARBA" id="ARBA00046114"/>
    </source>
</evidence>
<dbReference type="AlphaFoldDB" id="A0AAD3CY71"/>
<evidence type="ECO:0000256" key="4">
    <source>
        <dbReference type="ARBA" id="ARBA00014813"/>
    </source>
</evidence>
<organism evidence="16 17">
    <name type="scientific">Chaetoceros tenuissimus</name>
    <dbReference type="NCBI Taxonomy" id="426638"/>
    <lineage>
        <taxon>Eukaryota</taxon>
        <taxon>Sar</taxon>
        <taxon>Stramenopiles</taxon>
        <taxon>Ochrophyta</taxon>
        <taxon>Bacillariophyta</taxon>
        <taxon>Coscinodiscophyceae</taxon>
        <taxon>Chaetocerotophycidae</taxon>
        <taxon>Chaetocerotales</taxon>
        <taxon>Chaetocerotaceae</taxon>
        <taxon>Chaetoceros</taxon>
    </lineage>
</organism>
<accession>A0AAD3CY71</accession>
<name>A0AAD3CY71_9STRA</name>
<keyword evidence="5" id="KW-0963">Cytoplasm</keyword>
<evidence type="ECO:0000256" key="14">
    <source>
        <dbReference type="SAM" id="MobiDB-lite"/>
    </source>
</evidence>
<evidence type="ECO:0000256" key="11">
    <source>
        <dbReference type="ARBA" id="ARBA00023254"/>
    </source>
</evidence>
<keyword evidence="17" id="KW-1185">Reference proteome</keyword>
<dbReference type="GO" id="GO:0051321">
    <property type="term" value="P:meiotic cell cycle"/>
    <property type="evidence" value="ECO:0007669"/>
    <property type="project" value="UniProtKB-KW"/>
</dbReference>
<keyword evidence="10" id="KW-0539">Nucleus</keyword>
<feature type="region of interest" description="Disordered" evidence="14">
    <location>
        <begin position="400"/>
        <end position="430"/>
    </location>
</feature>
<evidence type="ECO:0000256" key="8">
    <source>
        <dbReference type="ARBA" id="ARBA00023069"/>
    </source>
</evidence>
<sequence length="461" mass="56170">MMQYCNGREVMSSRKVDVLTQQRRAEEQRVKGLLNYASECQRFSTNPNSRRASVTTISKEEIQREKRKQLEIQRRENALRQAENERIEQIQKVEEMEKKRLEREIQLICESSDELKELERTIKTAYVNKERAAQHQEVLLMKEIDSVRNEAIEAEMEKKRQEVIRREEEKEIARRSLLSQQKLVLQEQMKEREKLDEEARLEMLRDKKVVDDILAQINAEQRLEVEKKNKKRDETKAMITQYQKERQECKSMIEQQEKEQQESIDAYNKLMNEREEEKRQKEKESEELKKKMWSKVAEDTNKFNQTRDDYNDLRTLLWEQERLERERKEEEEESRKKMEQRKELLQQNQQQIEAKKKMIAKMEAEEQALVDQMLRKFAEDEKEELRKQEQMMKEKIKYAMEARQQREEREHIFKSEKGKEEEEMKQMKEVQSYKDRVIAEAKRRLLEKHAVELKEFLSAKL</sequence>
<evidence type="ECO:0000256" key="10">
    <source>
        <dbReference type="ARBA" id="ARBA00023242"/>
    </source>
</evidence>
<keyword evidence="9" id="KW-0206">Cytoskeleton</keyword>
<dbReference type="GO" id="GO:0005634">
    <property type="term" value="C:nucleus"/>
    <property type="evidence" value="ECO:0007669"/>
    <property type="project" value="UniProtKB-SubCell"/>
</dbReference>
<dbReference type="PANTHER" id="PTHR19265:SF0">
    <property type="entry name" value="MEIOSIS-SPECIFIC NUCLEAR STRUCTURAL PROTEIN 1"/>
    <property type="match status" value="1"/>
</dbReference>
<keyword evidence="12" id="KW-0966">Cell projection</keyword>